<gene>
    <name evidence="1" type="ORF">GPAL_1899</name>
</gene>
<dbReference type="Proteomes" id="UP000006251">
    <property type="component" value="Unassembled WGS sequence"/>
</dbReference>
<proteinExistence type="predicted"/>
<accession>K6ZZQ6</accession>
<name>K6ZZQ6_9ALTE</name>
<protein>
    <submittedName>
        <fullName evidence="1">Uncharacterized protein</fullName>
    </submittedName>
</protein>
<evidence type="ECO:0000313" key="2">
    <source>
        <dbReference type="Proteomes" id="UP000006251"/>
    </source>
</evidence>
<evidence type="ECO:0000313" key="1">
    <source>
        <dbReference type="EMBL" id="GAC28760.1"/>
    </source>
</evidence>
<comment type="caution">
    <text evidence="1">The sequence shown here is derived from an EMBL/GenBank/DDBJ whole genome shotgun (WGS) entry which is preliminary data.</text>
</comment>
<reference evidence="2" key="1">
    <citation type="journal article" date="2014" name="Environ. Microbiol.">
        <title>Comparative genomics of the marine bacterial genus Glaciecola reveals the high degree of genomic diversity and genomic characteristic for cold adaptation.</title>
        <authorList>
            <person name="Qin Q.L."/>
            <person name="Xie B.B."/>
            <person name="Yu Y."/>
            <person name="Shu Y.L."/>
            <person name="Rong J.C."/>
            <person name="Zhang Y.J."/>
            <person name="Zhao D.L."/>
            <person name="Chen X.L."/>
            <person name="Zhang X.Y."/>
            <person name="Chen B."/>
            <person name="Zhou B.C."/>
            <person name="Zhang Y.Z."/>
        </authorList>
    </citation>
    <scope>NUCLEOTIDE SEQUENCE [LARGE SCALE GENOMIC DNA]</scope>
    <source>
        <strain evidence="2">ACAM 615</strain>
    </source>
</reference>
<organism evidence="1 2">
    <name type="scientific">Brumicola pallidula DSM 14239 = ACAM 615</name>
    <dbReference type="NCBI Taxonomy" id="1121922"/>
    <lineage>
        <taxon>Bacteria</taxon>
        <taxon>Pseudomonadati</taxon>
        <taxon>Pseudomonadota</taxon>
        <taxon>Gammaproteobacteria</taxon>
        <taxon>Alteromonadales</taxon>
        <taxon>Alteromonadaceae</taxon>
        <taxon>Brumicola</taxon>
    </lineage>
</organism>
<keyword evidence="2" id="KW-1185">Reference proteome</keyword>
<sequence length="89" mass="10196">MVFLNEDRAESESSFFFHHANIEVRMNKVFLPLTQLVFGGKSDEQLLKIIQGVICHMNGIALDLITISEYQWPGHKCLLDAYLDLLIES</sequence>
<dbReference type="EMBL" id="BAEQ01000029">
    <property type="protein sequence ID" value="GAC28760.1"/>
    <property type="molecule type" value="Genomic_DNA"/>
</dbReference>
<dbReference type="AlphaFoldDB" id="K6ZZQ6"/>